<feature type="domain" description="AMP-dependent synthetase/ligase" evidence="1">
    <location>
        <begin position="11"/>
        <end position="345"/>
    </location>
</feature>
<name>A0A0S2K050_9GAMM</name>
<evidence type="ECO:0000313" key="2">
    <source>
        <dbReference type="EMBL" id="ALO41442.1"/>
    </source>
</evidence>
<dbReference type="GO" id="GO:0006631">
    <property type="term" value="P:fatty acid metabolic process"/>
    <property type="evidence" value="ECO:0007669"/>
    <property type="project" value="TreeGrafter"/>
</dbReference>
<dbReference type="KEGG" id="pphe:PP2015_924"/>
<dbReference type="Gene3D" id="3.40.50.12780">
    <property type="entry name" value="N-terminal domain of ligase-like"/>
    <property type="match status" value="1"/>
</dbReference>
<dbReference type="GO" id="GO:0031956">
    <property type="term" value="F:medium-chain fatty acid-CoA ligase activity"/>
    <property type="evidence" value="ECO:0007669"/>
    <property type="project" value="TreeGrafter"/>
</dbReference>
<dbReference type="PANTHER" id="PTHR43201:SF32">
    <property type="entry name" value="2-SUCCINYLBENZOATE--COA LIGASE, CHLOROPLASTIC_PEROXISOMAL"/>
    <property type="match status" value="1"/>
</dbReference>
<protein>
    <submittedName>
        <fullName evidence="2">AMP-dependent synthetase</fullName>
    </submittedName>
</protein>
<evidence type="ECO:0000259" key="1">
    <source>
        <dbReference type="Pfam" id="PF00501"/>
    </source>
</evidence>
<dbReference type="PROSITE" id="PS00455">
    <property type="entry name" value="AMP_BINDING"/>
    <property type="match status" value="1"/>
</dbReference>
<reference evidence="2 3" key="1">
    <citation type="submission" date="2015-11" db="EMBL/GenBank/DDBJ databases">
        <authorList>
            <person name="Zhang Y."/>
            <person name="Guo Z."/>
        </authorList>
    </citation>
    <scope>NUCLEOTIDE SEQUENCE [LARGE SCALE GENOMIC DNA]</scope>
    <source>
        <strain evidence="2 3">KCTC 12086</strain>
    </source>
</reference>
<accession>A0A0S2K050</accession>
<organism evidence="2 3">
    <name type="scientific">Pseudoalteromonas phenolica</name>
    <dbReference type="NCBI Taxonomy" id="161398"/>
    <lineage>
        <taxon>Bacteria</taxon>
        <taxon>Pseudomonadati</taxon>
        <taxon>Pseudomonadota</taxon>
        <taxon>Gammaproteobacteria</taxon>
        <taxon>Alteromonadales</taxon>
        <taxon>Pseudoalteromonadaceae</taxon>
        <taxon>Pseudoalteromonas</taxon>
    </lineage>
</organism>
<sequence length="470" mass="52928">MKHSLDFINLNRPNATAIISQDGQHITYQQLAHDTVEASRLLEPNNTIFIIAKNDYPAVTFYLAGMEFNTVPLLLSNRLQAEQLQSLIMQYQPNFILVDKKRVNEFTGFNIVHERKQYCLLKKNAATKPKLHPKLAFLATTSGSTGSPKLVRFSKQNLISNARSIIEYLAISEKERAIAHLPISYSYGLSILNSHLIAGASIYLTNETIMDKSFWESMAEHDITSFSGVPFHYESLLRMRLSTMNLPKLKTMTQAGGKLNERFLQKMSQLCEQMNVQFWVMYGQTEASPRIAYLPSNKLKENPDSIGVAIPHGKLWVKDREGRDITSSGKIGELVYEGDNVCLGYAKSLTDLNNGDENKGLLETGDLALCHSGLFFLKGRIKRFIKVFGNRISLTHVETILYELGYDAIAYGSDDKLNIAIVGNLDIDLSKLKFNLSELLAINFTAINIKTISRIPRLESGKVDYQCLMK</sequence>
<dbReference type="STRING" id="161398.PP2015_924"/>
<dbReference type="RefSeq" id="WP_058029182.1">
    <property type="nucleotide sequence ID" value="NZ_CP013187.1"/>
</dbReference>
<dbReference type="OrthoDB" id="9770537at2"/>
<dbReference type="InterPro" id="IPR000873">
    <property type="entry name" value="AMP-dep_synth/lig_dom"/>
</dbReference>
<keyword evidence="3" id="KW-1185">Reference proteome</keyword>
<proteinExistence type="predicted"/>
<dbReference type="Proteomes" id="UP000061457">
    <property type="component" value="Chromosome I"/>
</dbReference>
<gene>
    <name evidence="2" type="ORF">PP2015_924</name>
</gene>
<dbReference type="InterPro" id="IPR020845">
    <property type="entry name" value="AMP-binding_CS"/>
</dbReference>
<dbReference type="EMBL" id="CP013187">
    <property type="protein sequence ID" value="ALO41442.1"/>
    <property type="molecule type" value="Genomic_DNA"/>
</dbReference>
<dbReference type="AlphaFoldDB" id="A0A0S2K050"/>
<dbReference type="Pfam" id="PF00501">
    <property type="entry name" value="AMP-binding"/>
    <property type="match status" value="1"/>
</dbReference>
<dbReference type="PATRIC" id="fig|161398.10.peg.940"/>
<dbReference type="PANTHER" id="PTHR43201">
    <property type="entry name" value="ACYL-COA SYNTHETASE"/>
    <property type="match status" value="1"/>
</dbReference>
<dbReference type="SUPFAM" id="SSF56801">
    <property type="entry name" value="Acetyl-CoA synthetase-like"/>
    <property type="match status" value="1"/>
</dbReference>
<dbReference type="InterPro" id="IPR042099">
    <property type="entry name" value="ANL_N_sf"/>
</dbReference>
<evidence type="ECO:0000313" key="3">
    <source>
        <dbReference type="Proteomes" id="UP000061457"/>
    </source>
</evidence>